<gene>
    <name evidence="1" type="ORF">M9H77_24892</name>
</gene>
<evidence type="ECO:0000313" key="1">
    <source>
        <dbReference type="EMBL" id="KAI5656099.1"/>
    </source>
</evidence>
<keyword evidence="2" id="KW-1185">Reference proteome</keyword>
<dbReference type="EMBL" id="CM044706">
    <property type="protein sequence ID" value="KAI5656099.1"/>
    <property type="molecule type" value="Genomic_DNA"/>
</dbReference>
<evidence type="ECO:0000313" key="2">
    <source>
        <dbReference type="Proteomes" id="UP001060085"/>
    </source>
</evidence>
<protein>
    <submittedName>
        <fullName evidence="1">Uncharacterized protein</fullName>
    </submittedName>
</protein>
<sequence length="445" mass="49834">MSKSPQLPDCVYSEEPILIKPCNPTPNHSIYLSNLDDYDFLRFSVKYIFLFKKSVPIDSLKASLSRVLVDYYPLAGRLKISPENNEKFEVDCNGEGAVFAEASMDLTADEFTQIFDEPNKTWWKLLCKIHTPTFLDIPPLVIQVTNLKCGAIILCIGVHHFLSDGTGTSQFLHAWAHLTRNQGADLPMTPSHLRHVFKSRNPPQVTFSHPTFTESEPDNSISQKALNLPQYLRSRAPLVTVSLTFTADHILQLKKQCEPLLKCTGFEALASHTWRCWVKALDLPPSATVKLLFSASVRKAFNPELLPQGYYGNGFVLACAEATVKDVSDANLHGSVKMVQNAKSSLTEDYVRSMIDYLEDKTVKTDLCSSFVITQWSKLGLEELDFGEGKPVRMGPLVSSIYCLFLPVIGDRNAVRVLLSMPESTVSNFKNYMTEHGGQDRCTLE</sequence>
<name>A0ACC0A7D4_CATRO</name>
<comment type="caution">
    <text evidence="1">The sequence shown here is derived from an EMBL/GenBank/DDBJ whole genome shotgun (WGS) entry which is preliminary data.</text>
</comment>
<proteinExistence type="predicted"/>
<dbReference type="Proteomes" id="UP001060085">
    <property type="component" value="Linkage Group LG06"/>
</dbReference>
<accession>A0ACC0A7D4</accession>
<reference evidence="2" key="1">
    <citation type="journal article" date="2023" name="Nat. Plants">
        <title>Single-cell RNA sequencing provides a high-resolution roadmap for understanding the multicellular compartmentation of specialized metabolism.</title>
        <authorList>
            <person name="Sun S."/>
            <person name="Shen X."/>
            <person name="Li Y."/>
            <person name="Li Y."/>
            <person name="Wang S."/>
            <person name="Li R."/>
            <person name="Zhang H."/>
            <person name="Shen G."/>
            <person name="Guo B."/>
            <person name="Wei J."/>
            <person name="Xu J."/>
            <person name="St-Pierre B."/>
            <person name="Chen S."/>
            <person name="Sun C."/>
        </authorList>
    </citation>
    <scope>NUCLEOTIDE SEQUENCE [LARGE SCALE GENOMIC DNA]</scope>
</reference>
<organism evidence="1 2">
    <name type="scientific">Catharanthus roseus</name>
    <name type="common">Madagascar periwinkle</name>
    <name type="synonym">Vinca rosea</name>
    <dbReference type="NCBI Taxonomy" id="4058"/>
    <lineage>
        <taxon>Eukaryota</taxon>
        <taxon>Viridiplantae</taxon>
        <taxon>Streptophyta</taxon>
        <taxon>Embryophyta</taxon>
        <taxon>Tracheophyta</taxon>
        <taxon>Spermatophyta</taxon>
        <taxon>Magnoliopsida</taxon>
        <taxon>eudicotyledons</taxon>
        <taxon>Gunneridae</taxon>
        <taxon>Pentapetalae</taxon>
        <taxon>asterids</taxon>
        <taxon>lamiids</taxon>
        <taxon>Gentianales</taxon>
        <taxon>Apocynaceae</taxon>
        <taxon>Rauvolfioideae</taxon>
        <taxon>Vinceae</taxon>
        <taxon>Catharanthinae</taxon>
        <taxon>Catharanthus</taxon>
    </lineage>
</organism>